<feature type="transmembrane region" description="Helical" evidence="7">
    <location>
        <begin position="58"/>
        <end position="82"/>
    </location>
</feature>
<evidence type="ECO:0000256" key="7">
    <source>
        <dbReference type="RuleBase" id="RU363032"/>
    </source>
</evidence>
<dbReference type="InterPro" id="IPR050366">
    <property type="entry name" value="BP-dependent_transpt_permease"/>
</dbReference>
<dbReference type="SUPFAM" id="SSF161098">
    <property type="entry name" value="MetI-like"/>
    <property type="match status" value="1"/>
</dbReference>
<evidence type="ECO:0000259" key="8">
    <source>
        <dbReference type="PROSITE" id="PS50928"/>
    </source>
</evidence>
<comment type="similarity">
    <text evidence="7">Belongs to the binding-protein-dependent transport system permease family.</text>
</comment>
<dbReference type="EMBL" id="JASSPP010000002">
    <property type="protein sequence ID" value="MDK9580304.1"/>
    <property type="molecule type" value="Genomic_DNA"/>
</dbReference>
<evidence type="ECO:0000313" key="10">
    <source>
        <dbReference type="Proteomes" id="UP001225134"/>
    </source>
</evidence>
<sequence length="255" mass="28515">MKKLKYILFLIPIIFLRNPYTISDSKILLAPSFRNILGTDNLGRDIYTRLLIGTCNTLLIVLISIVLASLLGILLGAISGYYSGTLDNIIQMFIEIILSIPSILIAISVIVIIGVGYKALILAIMLMYLPSITNYSRGLFIKEKDKEYIIAAKTYGVKSFRIITRHILPNIAKYIFLNFEINFSKAILTEAGLGFLGIGIDPSIPTLGNMLNSSQTYFLTAPWFPLFPGLTIIYIVYLVNNFSLKKGKKHGRIRN</sequence>
<dbReference type="PANTHER" id="PTHR43386">
    <property type="entry name" value="OLIGOPEPTIDE TRANSPORT SYSTEM PERMEASE PROTEIN APPC"/>
    <property type="match status" value="1"/>
</dbReference>
<dbReference type="PROSITE" id="PS50928">
    <property type="entry name" value="ABC_TM1"/>
    <property type="match status" value="1"/>
</dbReference>
<evidence type="ECO:0000256" key="3">
    <source>
        <dbReference type="ARBA" id="ARBA00022475"/>
    </source>
</evidence>
<name>A0ABT7HIG4_9FUSO</name>
<organism evidence="9 10">
    <name type="scientific">Sneathia sanguinegens</name>
    <dbReference type="NCBI Taxonomy" id="40543"/>
    <lineage>
        <taxon>Bacteria</taxon>
        <taxon>Fusobacteriati</taxon>
        <taxon>Fusobacteriota</taxon>
        <taxon>Fusobacteriia</taxon>
        <taxon>Fusobacteriales</taxon>
        <taxon>Leptotrichiaceae</taxon>
        <taxon>Sneathia</taxon>
    </lineage>
</organism>
<keyword evidence="5 7" id="KW-1133">Transmembrane helix</keyword>
<reference evidence="9 10" key="1">
    <citation type="submission" date="2023-06" db="EMBL/GenBank/DDBJ databases">
        <title>Antibody response to the Sneathia vaginalis cytopathogenic toxin A during pregnancy.</title>
        <authorList>
            <person name="Mccoy Z.T."/>
            <person name="Serrano M.G."/>
            <person name="Spaine K."/>
            <person name="Edwards D.J."/>
            <person name="Buck G.A."/>
            <person name="Jefferson K."/>
        </authorList>
    </citation>
    <scope>NUCLEOTIDE SEQUENCE [LARGE SCALE GENOMIC DNA]</scope>
    <source>
        <strain evidence="9 10">CCUG 42621</strain>
    </source>
</reference>
<dbReference type="InterPro" id="IPR000515">
    <property type="entry name" value="MetI-like"/>
</dbReference>
<accession>A0ABT7HIG4</accession>
<dbReference type="PANTHER" id="PTHR43386:SF1">
    <property type="entry name" value="D,D-DIPEPTIDE TRANSPORT SYSTEM PERMEASE PROTEIN DDPC-RELATED"/>
    <property type="match status" value="1"/>
</dbReference>
<dbReference type="Gene3D" id="1.10.3720.10">
    <property type="entry name" value="MetI-like"/>
    <property type="match status" value="1"/>
</dbReference>
<dbReference type="RefSeq" id="WP_066728135.1">
    <property type="nucleotide sequence ID" value="NZ_CAMPUK010000004.1"/>
</dbReference>
<dbReference type="InterPro" id="IPR035906">
    <property type="entry name" value="MetI-like_sf"/>
</dbReference>
<comment type="subcellular location">
    <subcellularLocation>
        <location evidence="1 7">Cell membrane</location>
        <topology evidence="1 7">Multi-pass membrane protein</topology>
    </subcellularLocation>
</comment>
<dbReference type="Pfam" id="PF00528">
    <property type="entry name" value="BPD_transp_1"/>
    <property type="match status" value="1"/>
</dbReference>
<gene>
    <name evidence="9" type="ORF">QQA45_02060</name>
</gene>
<evidence type="ECO:0000256" key="5">
    <source>
        <dbReference type="ARBA" id="ARBA00022989"/>
    </source>
</evidence>
<evidence type="ECO:0000256" key="6">
    <source>
        <dbReference type="ARBA" id="ARBA00023136"/>
    </source>
</evidence>
<evidence type="ECO:0000256" key="1">
    <source>
        <dbReference type="ARBA" id="ARBA00004651"/>
    </source>
</evidence>
<dbReference type="CDD" id="cd06261">
    <property type="entry name" value="TM_PBP2"/>
    <property type="match status" value="1"/>
</dbReference>
<keyword evidence="4 7" id="KW-0812">Transmembrane</keyword>
<keyword evidence="2 7" id="KW-0813">Transport</keyword>
<evidence type="ECO:0000313" key="9">
    <source>
        <dbReference type="EMBL" id="MDK9580304.1"/>
    </source>
</evidence>
<keyword evidence="3" id="KW-1003">Cell membrane</keyword>
<feature type="transmembrane region" description="Helical" evidence="7">
    <location>
        <begin position="217"/>
        <end position="239"/>
    </location>
</feature>
<comment type="caution">
    <text evidence="9">The sequence shown here is derived from an EMBL/GenBank/DDBJ whole genome shotgun (WGS) entry which is preliminary data.</text>
</comment>
<protein>
    <submittedName>
        <fullName evidence="9">ABC transporter permease</fullName>
    </submittedName>
</protein>
<dbReference type="Proteomes" id="UP001225134">
    <property type="component" value="Unassembled WGS sequence"/>
</dbReference>
<evidence type="ECO:0000256" key="2">
    <source>
        <dbReference type="ARBA" id="ARBA00022448"/>
    </source>
</evidence>
<keyword evidence="6 7" id="KW-0472">Membrane</keyword>
<keyword evidence="10" id="KW-1185">Reference proteome</keyword>
<proteinExistence type="inferred from homology"/>
<feature type="domain" description="ABC transmembrane type-1" evidence="8">
    <location>
        <begin position="54"/>
        <end position="243"/>
    </location>
</feature>
<evidence type="ECO:0000256" key="4">
    <source>
        <dbReference type="ARBA" id="ARBA00022692"/>
    </source>
</evidence>